<dbReference type="SUPFAM" id="SSF54631">
    <property type="entry name" value="CBS-domain pair"/>
    <property type="match status" value="1"/>
</dbReference>
<keyword evidence="5 9" id="KW-0406">Ion transport</keyword>
<evidence type="ECO:0000256" key="2">
    <source>
        <dbReference type="ARBA" id="ARBA00022448"/>
    </source>
</evidence>
<feature type="transmembrane region" description="Helical" evidence="9">
    <location>
        <begin position="206"/>
        <end position="227"/>
    </location>
</feature>
<reference evidence="13" key="2">
    <citation type="submission" date="2015-01" db="EMBL/GenBank/DDBJ databases">
        <title>Evolutionary Origins and Diversification of the Mycorrhizal Mutualists.</title>
        <authorList>
            <consortium name="DOE Joint Genome Institute"/>
            <consortium name="Mycorrhizal Genomics Consortium"/>
            <person name="Kohler A."/>
            <person name="Kuo A."/>
            <person name="Nagy L.G."/>
            <person name="Floudas D."/>
            <person name="Copeland A."/>
            <person name="Barry K.W."/>
            <person name="Cichocki N."/>
            <person name="Veneault-Fourrey C."/>
            <person name="LaButti K."/>
            <person name="Lindquist E.A."/>
            <person name="Lipzen A."/>
            <person name="Lundell T."/>
            <person name="Morin E."/>
            <person name="Murat C."/>
            <person name="Riley R."/>
            <person name="Ohm R."/>
            <person name="Sun H."/>
            <person name="Tunlid A."/>
            <person name="Henrissat B."/>
            <person name="Grigoriev I.V."/>
            <person name="Hibbett D.S."/>
            <person name="Martin F."/>
        </authorList>
    </citation>
    <scope>NUCLEOTIDE SEQUENCE [LARGE SCALE GENOMIC DNA]</scope>
    <source>
        <strain evidence="13">F 1598</strain>
    </source>
</reference>
<evidence type="ECO:0000256" key="1">
    <source>
        <dbReference type="ARBA" id="ARBA00004141"/>
    </source>
</evidence>
<name>A0A0C3ESD3_PILCF</name>
<evidence type="ECO:0000256" key="7">
    <source>
        <dbReference type="ARBA" id="ARBA00023214"/>
    </source>
</evidence>
<feature type="domain" description="CBS" evidence="11">
    <location>
        <begin position="883"/>
        <end position="940"/>
    </location>
</feature>
<dbReference type="GO" id="GO:0005794">
    <property type="term" value="C:Golgi apparatus"/>
    <property type="evidence" value="ECO:0007669"/>
    <property type="project" value="TreeGrafter"/>
</dbReference>
<evidence type="ECO:0000313" key="12">
    <source>
        <dbReference type="EMBL" id="KIM75480.1"/>
    </source>
</evidence>
<feature type="transmembrane region" description="Helical" evidence="9">
    <location>
        <begin position="617"/>
        <end position="638"/>
    </location>
</feature>
<organism evidence="12 13">
    <name type="scientific">Piloderma croceum (strain F 1598)</name>
    <dbReference type="NCBI Taxonomy" id="765440"/>
    <lineage>
        <taxon>Eukaryota</taxon>
        <taxon>Fungi</taxon>
        <taxon>Dikarya</taxon>
        <taxon>Basidiomycota</taxon>
        <taxon>Agaricomycotina</taxon>
        <taxon>Agaricomycetes</taxon>
        <taxon>Agaricomycetidae</taxon>
        <taxon>Atheliales</taxon>
        <taxon>Atheliaceae</taxon>
        <taxon>Piloderma</taxon>
    </lineage>
</organism>
<evidence type="ECO:0000256" key="10">
    <source>
        <dbReference type="SAM" id="MobiDB-lite"/>
    </source>
</evidence>
<proteinExistence type="inferred from homology"/>
<evidence type="ECO:0000256" key="5">
    <source>
        <dbReference type="ARBA" id="ARBA00023065"/>
    </source>
</evidence>
<dbReference type="AlphaFoldDB" id="A0A0C3ESD3"/>
<keyword evidence="8" id="KW-0129">CBS domain</keyword>
<dbReference type="PANTHER" id="PTHR45711">
    <property type="entry name" value="CHLORIDE CHANNEL PROTEIN"/>
    <property type="match status" value="1"/>
</dbReference>
<sequence length="940" mass="103552">MPLPHTLSSASMDSFAKTVDPTSPLGPLSGPSHTTWRRQRLLRIGSNNNSPRLPFDADESSFLNQDQTSASYGTLPARRQSPVSFKSSRHLFKRRNLPALPGLTLPRVSSSQPATATQSPSSFRGLSSSYFRINTQRPISAYDAPLVDHTAHEDDLHARTNGIRVWYSSFASIDWLHDAIKDSVRFSRLRRGKSLRSKIHLLFDKSIGWIVVTLVGFITALVAFLIIRGEQWFFDLKEGHCRTGWTKAKRFCCPIQDDNLGTNTIYMGAIQGTCPAWRTWAEVLGASERGERMIGYRADLVQYIAYTFIALLLALTSCVLTIYLTASTSFVTRKESGVLSPSFVAHHNKSTPPDTESKRKVLYYAAGSGIPEIKTILSGFVIHGYLGARVLITKSIGLALSVASGLSLGKEGPFVHIASCIGNIISRFVSKYENNEAKRREILSAACAAGVAVAFGAPIGGTLFSLEEVSYFFPPKVMWRSFFCAMIAAITLRLLDPFGTGKLVLFQVTYDKDWHAYELIFFLLLGVFGGVYGAYFSKLNFRWSRNVRNKTWLKTYPILEVMLVTLVTTVLCFLNPYTRMGGTELVYELFAECRTGKNTHSGLCVLDPGNYSEVWPLVRAILVAMVVKGALTVVTFGIRVPAGIFIPTLGVGACAGRLLGIGMQWLQWKYPESSMFAACGGDLDCVVPGLYAMVGAAATLSGVTRTTVSLAVIMFELTDTLTYAVPVMLAVLVAKTVADALEPKGIYDLVIELSQLPFLDVKTEYIWGGYQINDVTDRDVDVIRLDRDNTVESLRDQLQNILASGHDDAGFPILSAAKEDGGTRLVGYIGANELEHALSIVADEADQEVLFHTAVYRDLTSSSVSSLVDTHMGVDPFDFSVYMDQAPLTIQSNSPLQLVHEFFVKLGARYLVVTDTDGDYEGIIDKKTWLAFLSELEERS</sequence>
<dbReference type="Gene3D" id="1.10.3080.10">
    <property type="entry name" value="Clc chloride channel"/>
    <property type="match status" value="1"/>
</dbReference>
<dbReference type="InParanoid" id="A0A0C3ESD3"/>
<dbReference type="SUPFAM" id="SSF81340">
    <property type="entry name" value="Clc chloride channel"/>
    <property type="match status" value="1"/>
</dbReference>
<keyword evidence="6 9" id="KW-0472">Membrane</keyword>
<dbReference type="Proteomes" id="UP000054166">
    <property type="component" value="Unassembled WGS sequence"/>
</dbReference>
<comment type="caution">
    <text evidence="9">Lacks conserved residue(s) required for the propagation of feature annotation.</text>
</comment>
<comment type="similarity">
    <text evidence="9">Belongs to the chloride channel (TC 2.A.49) family.</text>
</comment>
<dbReference type="GO" id="GO:0005886">
    <property type="term" value="C:plasma membrane"/>
    <property type="evidence" value="ECO:0007669"/>
    <property type="project" value="TreeGrafter"/>
</dbReference>
<dbReference type="GO" id="GO:0005247">
    <property type="term" value="F:voltage-gated chloride channel activity"/>
    <property type="evidence" value="ECO:0007669"/>
    <property type="project" value="TreeGrafter"/>
</dbReference>
<accession>A0A0C3ESD3</accession>
<feature type="transmembrane region" description="Helical" evidence="9">
    <location>
        <begin position="442"/>
        <end position="465"/>
    </location>
</feature>
<dbReference type="GO" id="GO:0005769">
    <property type="term" value="C:early endosome"/>
    <property type="evidence" value="ECO:0007669"/>
    <property type="project" value="TreeGrafter"/>
</dbReference>
<protein>
    <recommendedName>
        <fullName evidence="9">Chloride channel protein</fullName>
    </recommendedName>
</protein>
<dbReference type="FunFam" id="1.10.3080.10:FF:000013">
    <property type="entry name" value="Voltage-gated chloride channel (ClcA)"/>
    <property type="match status" value="1"/>
</dbReference>
<dbReference type="InterPro" id="IPR046342">
    <property type="entry name" value="CBS_dom_sf"/>
</dbReference>
<dbReference type="HOGENOM" id="CLU_003181_2_0_1"/>
<feature type="compositionally biased region" description="Polar residues" evidence="10">
    <location>
        <begin position="1"/>
        <end position="12"/>
    </location>
</feature>
<evidence type="ECO:0000256" key="8">
    <source>
        <dbReference type="PROSITE-ProRule" id="PRU00703"/>
    </source>
</evidence>
<feature type="region of interest" description="Disordered" evidence="10">
    <location>
        <begin position="102"/>
        <end position="124"/>
    </location>
</feature>
<dbReference type="CDD" id="cd03684">
    <property type="entry name" value="ClC_3_like"/>
    <property type="match status" value="1"/>
</dbReference>
<evidence type="ECO:0000256" key="4">
    <source>
        <dbReference type="ARBA" id="ARBA00022989"/>
    </source>
</evidence>
<dbReference type="PANTHER" id="PTHR45711:SF6">
    <property type="entry name" value="CHLORIDE CHANNEL PROTEIN"/>
    <property type="match status" value="1"/>
</dbReference>
<gene>
    <name evidence="12" type="ORF">PILCRDRAFT_827186</name>
</gene>
<dbReference type="InterPro" id="IPR000644">
    <property type="entry name" value="CBS_dom"/>
</dbReference>
<dbReference type="OrthoDB" id="431497at2759"/>
<reference evidence="12 13" key="1">
    <citation type="submission" date="2014-04" db="EMBL/GenBank/DDBJ databases">
        <authorList>
            <consortium name="DOE Joint Genome Institute"/>
            <person name="Kuo A."/>
            <person name="Tarkka M."/>
            <person name="Buscot F."/>
            <person name="Kohler A."/>
            <person name="Nagy L.G."/>
            <person name="Floudas D."/>
            <person name="Copeland A."/>
            <person name="Barry K.W."/>
            <person name="Cichocki N."/>
            <person name="Veneault-Fourrey C."/>
            <person name="LaButti K."/>
            <person name="Lindquist E.A."/>
            <person name="Lipzen A."/>
            <person name="Lundell T."/>
            <person name="Morin E."/>
            <person name="Murat C."/>
            <person name="Sun H."/>
            <person name="Tunlid A."/>
            <person name="Henrissat B."/>
            <person name="Grigoriev I.V."/>
            <person name="Hibbett D.S."/>
            <person name="Martin F."/>
            <person name="Nordberg H.P."/>
            <person name="Cantor M.N."/>
            <person name="Hua S.X."/>
        </authorList>
    </citation>
    <scope>NUCLEOTIDE SEQUENCE [LARGE SCALE GENOMIC DNA]</scope>
    <source>
        <strain evidence="12 13">F 1598</strain>
    </source>
</reference>
<feature type="transmembrane region" description="Helical" evidence="9">
    <location>
        <begin position="555"/>
        <end position="574"/>
    </location>
</feature>
<dbReference type="PROSITE" id="PS51371">
    <property type="entry name" value="CBS"/>
    <property type="match status" value="1"/>
</dbReference>
<feature type="transmembrane region" description="Helical" evidence="9">
    <location>
        <begin position="303"/>
        <end position="326"/>
    </location>
</feature>
<keyword evidence="2 9" id="KW-0813">Transport</keyword>
<evidence type="ECO:0000256" key="9">
    <source>
        <dbReference type="RuleBase" id="RU361221"/>
    </source>
</evidence>
<keyword evidence="7 9" id="KW-0868">Chloride</keyword>
<feature type="region of interest" description="Disordered" evidence="10">
    <location>
        <begin position="1"/>
        <end position="34"/>
    </location>
</feature>
<feature type="compositionally biased region" description="Low complexity" evidence="10">
    <location>
        <begin position="23"/>
        <end position="32"/>
    </location>
</feature>
<comment type="subcellular location">
    <subcellularLocation>
        <location evidence="1 9">Membrane</location>
        <topology evidence="1 9">Multi-pass membrane protein</topology>
    </subcellularLocation>
</comment>
<feature type="compositionally biased region" description="Polar residues" evidence="10">
    <location>
        <begin position="107"/>
        <end position="124"/>
    </location>
</feature>
<dbReference type="Pfam" id="PF00654">
    <property type="entry name" value="Voltage_CLC"/>
    <property type="match status" value="1"/>
</dbReference>
<evidence type="ECO:0000256" key="3">
    <source>
        <dbReference type="ARBA" id="ARBA00022692"/>
    </source>
</evidence>
<dbReference type="EMBL" id="KN833046">
    <property type="protein sequence ID" value="KIM75480.1"/>
    <property type="molecule type" value="Genomic_DNA"/>
</dbReference>
<evidence type="ECO:0000259" key="11">
    <source>
        <dbReference type="PROSITE" id="PS51371"/>
    </source>
</evidence>
<keyword evidence="4 9" id="KW-1133">Transmembrane helix</keyword>
<keyword evidence="13" id="KW-1185">Reference proteome</keyword>
<dbReference type="InterPro" id="IPR014743">
    <property type="entry name" value="Cl-channel_core"/>
</dbReference>
<dbReference type="InterPro" id="IPR001807">
    <property type="entry name" value="ClC"/>
</dbReference>
<feature type="transmembrane region" description="Helical" evidence="9">
    <location>
        <begin position="644"/>
        <end position="666"/>
    </location>
</feature>
<feature type="transmembrane region" description="Helical" evidence="9">
    <location>
        <begin position="477"/>
        <end position="495"/>
    </location>
</feature>
<feature type="transmembrane region" description="Helical" evidence="9">
    <location>
        <begin position="516"/>
        <end position="535"/>
    </location>
</feature>
<keyword evidence="3 9" id="KW-0812">Transmembrane</keyword>
<dbReference type="PRINTS" id="PR00762">
    <property type="entry name" value="CLCHANNEL"/>
</dbReference>
<evidence type="ECO:0000256" key="6">
    <source>
        <dbReference type="ARBA" id="ARBA00023136"/>
    </source>
</evidence>
<evidence type="ECO:0000313" key="13">
    <source>
        <dbReference type="Proteomes" id="UP000054166"/>
    </source>
</evidence>